<dbReference type="Gene3D" id="3.40.50.300">
    <property type="entry name" value="P-loop containing nucleotide triphosphate hydrolases"/>
    <property type="match status" value="2"/>
</dbReference>
<dbReference type="GO" id="GO:0017116">
    <property type="term" value="F:single-stranded DNA helicase activity"/>
    <property type="evidence" value="ECO:0007669"/>
    <property type="project" value="TreeGrafter"/>
</dbReference>
<dbReference type="CDD" id="cd17933">
    <property type="entry name" value="DEXSc_RecD-like"/>
    <property type="match status" value="1"/>
</dbReference>
<keyword evidence="2" id="KW-0067">ATP-binding</keyword>
<organism evidence="4 5">
    <name type="scientific">Candidatus Nitrobium versatile</name>
    <dbReference type="NCBI Taxonomy" id="2884831"/>
    <lineage>
        <taxon>Bacteria</taxon>
        <taxon>Pseudomonadati</taxon>
        <taxon>Nitrospirota</taxon>
        <taxon>Nitrospiria</taxon>
        <taxon>Nitrospirales</taxon>
        <taxon>Nitrospiraceae</taxon>
        <taxon>Candidatus Nitrobium</taxon>
    </lineage>
</organism>
<dbReference type="Pfam" id="PF14520">
    <property type="entry name" value="HHH_5"/>
    <property type="match status" value="1"/>
</dbReference>
<dbReference type="SUPFAM" id="SSF52540">
    <property type="entry name" value="P-loop containing nucleoside triphosphate hydrolases"/>
    <property type="match status" value="2"/>
</dbReference>
<reference evidence="4" key="1">
    <citation type="journal article" date="2021" name="bioRxiv">
        <title>Unraveling nitrogen, sulfur and carbon metabolic pathways and microbial community transcriptional responses to substrate deprivation and toxicity stresses in a bioreactor mimicking anoxic brackish coastal sediment conditions.</title>
        <authorList>
            <person name="Martins P.D."/>
            <person name="Echeveste M.J."/>
            <person name="Arshad A."/>
            <person name="Kurth J."/>
            <person name="Ouboter H."/>
            <person name="Jetten M.S.M."/>
            <person name="Welte C.U."/>
        </authorList>
    </citation>
    <scope>NUCLEOTIDE SEQUENCE</scope>
    <source>
        <strain evidence="4">MAG_39</strain>
    </source>
</reference>
<evidence type="ECO:0000259" key="3">
    <source>
        <dbReference type="SMART" id="SM00382"/>
    </source>
</evidence>
<dbReference type="InterPro" id="IPR027417">
    <property type="entry name" value="P-loop_NTPase"/>
</dbReference>
<evidence type="ECO:0000313" key="4">
    <source>
        <dbReference type="EMBL" id="MBZ0156207.1"/>
    </source>
</evidence>
<dbReference type="SUPFAM" id="SSF47781">
    <property type="entry name" value="RuvA domain 2-like"/>
    <property type="match status" value="1"/>
</dbReference>
<dbReference type="InterPro" id="IPR010994">
    <property type="entry name" value="RuvA_2-like"/>
</dbReference>
<dbReference type="GO" id="GO:0043139">
    <property type="term" value="F:5'-3' DNA helicase activity"/>
    <property type="evidence" value="ECO:0007669"/>
    <property type="project" value="InterPro"/>
</dbReference>
<dbReference type="Gene3D" id="2.30.30.940">
    <property type="match status" value="1"/>
</dbReference>
<dbReference type="SMART" id="SM00382">
    <property type="entry name" value="AAA"/>
    <property type="match status" value="1"/>
</dbReference>
<dbReference type="InterPro" id="IPR029493">
    <property type="entry name" value="RecD2-like_HHH"/>
</dbReference>
<feature type="domain" description="AAA+ ATPase" evidence="3">
    <location>
        <begin position="350"/>
        <end position="465"/>
    </location>
</feature>
<dbReference type="GO" id="GO:0006310">
    <property type="term" value="P:DNA recombination"/>
    <property type="evidence" value="ECO:0007669"/>
    <property type="project" value="InterPro"/>
</dbReference>
<dbReference type="Gene3D" id="1.10.150.20">
    <property type="entry name" value="5' to 3' exonuclease, C-terminal subdomain"/>
    <property type="match status" value="1"/>
</dbReference>
<dbReference type="AlphaFoldDB" id="A0A953J7U3"/>
<dbReference type="Proteomes" id="UP000705867">
    <property type="component" value="Unassembled WGS sequence"/>
</dbReference>
<dbReference type="InterPro" id="IPR003593">
    <property type="entry name" value="AAA+_ATPase"/>
</dbReference>
<name>A0A953J7U3_9BACT</name>
<dbReference type="GO" id="GO:0003677">
    <property type="term" value="F:DNA binding"/>
    <property type="evidence" value="ECO:0007669"/>
    <property type="project" value="InterPro"/>
</dbReference>
<evidence type="ECO:0000256" key="1">
    <source>
        <dbReference type="ARBA" id="ARBA00022741"/>
    </source>
</evidence>
<dbReference type="HAMAP" id="MF_01488">
    <property type="entry name" value="RecD2"/>
    <property type="match status" value="1"/>
</dbReference>
<dbReference type="PANTHER" id="PTHR43788">
    <property type="entry name" value="DNA2/NAM7 HELICASE FAMILY MEMBER"/>
    <property type="match status" value="1"/>
</dbReference>
<proteinExistence type="inferred from homology"/>
<dbReference type="CDD" id="cd18809">
    <property type="entry name" value="SF1_C_RecD"/>
    <property type="match status" value="1"/>
</dbReference>
<dbReference type="InterPro" id="IPR050534">
    <property type="entry name" value="Coronavir_polyprotein_1ab"/>
</dbReference>
<evidence type="ECO:0000313" key="5">
    <source>
        <dbReference type="Proteomes" id="UP000705867"/>
    </source>
</evidence>
<protein>
    <submittedName>
        <fullName evidence="4">ATP-dependent RecD-like DNA helicase</fullName>
    </submittedName>
</protein>
<comment type="caution">
    <text evidence="4">The sequence shown here is derived from an EMBL/GenBank/DDBJ whole genome shotgun (WGS) entry which is preliminary data.</text>
</comment>
<dbReference type="Pfam" id="PF14490">
    <property type="entry name" value="HHH_RecD2"/>
    <property type="match status" value="1"/>
</dbReference>
<accession>A0A953J7U3</accession>
<dbReference type="Pfam" id="PF13538">
    <property type="entry name" value="UvrD_C_2"/>
    <property type="match status" value="1"/>
</dbReference>
<dbReference type="Pfam" id="PF18335">
    <property type="entry name" value="SH3_13"/>
    <property type="match status" value="1"/>
</dbReference>
<dbReference type="InterPro" id="IPR027785">
    <property type="entry name" value="UvrD-like_helicase_C"/>
</dbReference>
<dbReference type="InterPro" id="IPR041451">
    <property type="entry name" value="RecD2_SH13"/>
</dbReference>
<dbReference type="Gene3D" id="1.10.10.2220">
    <property type="match status" value="1"/>
</dbReference>
<keyword evidence="4" id="KW-0347">Helicase</keyword>
<dbReference type="InterPro" id="IPR055446">
    <property type="entry name" value="RecD2_N_OB"/>
</dbReference>
<keyword evidence="4" id="KW-0378">Hydrolase</keyword>
<dbReference type="Pfam" id="PF13245">
    <property type="entry name" value="AAA_19"/>
    <property type="match status" value="1"/>
</dbReference>
<dbReference type="NCBIfam" id="TIGR01448">
    <property type="entry name" value="recD_rel"/>
    <property type="match status" value="1"/>
</dbReference>
<dbReference type="PANTHER" id="PTHR43788:SF6">
    <property type="entry name" value="DNA HELICASE B"/>
    <property type="match status" value="1"/>
</dbReference>
<sequence length="735" mass="81759">MQIEIQGQVERITYTNGENGYTIAKIRTKGHRDLVTIAGNLSSINTGEILKIRGEWFHHPKYGEQVKVLTYESVTPATAAGIEKYLGSGLIKGIGPVMAQRIVARFGTEALDIIESAPERLQEAEGIGPKRVEMIKKAWAEQKEIKEVMLFLQSHGVSSAYATRIFKHYGKAAIRTVQENPYRLAHDIFGIGFLTADRIAEKMGIPRDSLIRAEAGIIYALHRLSDEGHVYCPYELLIEECRKILAAEEEESKITVERELIVQAVAALALEKRVMIEDINGEEIKENNKAVFLTKFHVSETGVAQSLMKLRNADKALRPFAADKALAWVQGELGITLAENQAKAVQEALRHKVMVITGGPGTGKTTIIKSIVKIYGRLGQKILLAAPTGRASKRMTEATGLEAKTLHRLLEFSPQEGGFKRNEQNPLEVDLIVIDETSMVDTILMHHFLKAVPIRATVLLVGDVDQLPSVGAGNVLKDVIASGVIPTVTLNEIFRQSKESLIIVNAHRVNKGEMPHLRFEAGTSPDFYFFEVEEPEKILDKVIDLCAERIPRKFGYSPVRDIQVLTAMHRGIIGAGTLNAELQKTLNPSADELARGSRIFRKGDKVMQTVNNYDKDVFNGDIGIITKIDREMQEITVDYDGKTAGYDYNDLDELVLAYAISVHKSQGSEYPAVVMPVHTQHYMLLQRNLLYTGITRGKRLVVLVGTRKAVGIAIRNNRPQERYTLLKDRLKSISG</sequence>
<evidence type="ECO:0000256" key="2">
    <source>
        <dbReference type="ARBA" id="ARBA00022840"/>
    </source>
</evidence>
<reference evidence="4" key="2">
    <citation type="submission" date="2021-08" db="EMBL/GenBank/DDBJ databases">
        <authorList>
            <person name="Dalcin Martins P."/>
        </authorList>
    </citation>
    <scope>NUCLEOTIDE SEQUENCE</scope>
    <source>
        <strain evidence="4">MAG_39</strain>
    </source>
</reference>
<dbReference type="EMBL" id="JAIOIV010000071">
    <property type="protein sequence ID" value="MBZ0156207.1"/>
    <property type="molecule type" value="Genomic_DNA"/>
</dbReference>
<dbReference type="Pfam" id="PF23139">
    <property type="entry name" value="OB_YrrC"/>
    <property type="match status" value="1"/>
</dbReference>
<dbReference type="GO" id="GO:0009338">
    <property type="term" value="C:exodeoxyribonuclease V complex"/>
    <property type="evidence" value="ECO:0007669"/>
    <property type="project" value="TreeGrafter"/>
</dbReference>
<dbReference type="InterPro" id="IPR006345">
    <property type="entry name" value="RecD2"/>
</dbReference>
<keyword evidence="1" id="KW-0547">Nucleotide-binding</keyword>
<gene>
    <name evidence="4" type="ORF">K8I29_08370</name>
</gene>
<dbReference type="GO" id="GO:0005524">
    <property type="term" value="F:ATP binding"/>
    <property type="evidence" value="ECO:0007669"/>
    <property type="project" value="UniProtKB-KW"/>
</dbReference>